<dbReference type="SMART" id="SM00097">
    <property type="entry name" value="WNT1"/>
    <property type="match status" value="1"/>
</dbReference>
<keyword evidence="4" id="KW-0964">Secreted</keyword>
<dbReference type="InterPro" id="IPR043158">
    <property type="entry name" value="Wnt_C"/>
</dbReference>
<proteinExistence type="evidence at transcript level"/>
<dbReference type="GO" id="GO:0005125">
    <property type="term" value="F:cytokine activity"/>
    <property type="evidence" value="ECO:0007669"/>
    <property type="project" value="TreeGrafter"/>
</dbReference>
<dbReference type="GO" id="GO:0005615">
    <property type="term" value="C:extracellular space"/>
    <property type="evidence" value="ECO:0007669"/>
    <property type="project" value="TreeGrafter"/>
</dbReference>
<name>A0A1S6WN06_DUGJA</name>
<organism evidence="11">
    <name type="scientific">Dugesia japonica</name>
    <name type="common">Planarian</name>
    <dbReference type="NCBI Taxonomy" id="6161"/>
    <lineage>
        <taxon>Eukaryota</taxon>
        <taxon>Metazoa</taxon>
        <taxon>Spiralia</taxon>
        <taxon>Lophotrochozoa</taxon>
        <taxon>Platyhelminthes</taxon>
        <taxon>Rhabditophora</taxon>
        <taxon>Seriata</taxon>
        <taxon>Tricladida</taxon>
        <taxon>Continenticola</taxon>
        <taxon>Geoplanoidea</taxon>
        <taxon>Dugesiidae</taxon>
        <taxon>Dugesia</taxon>
    </lineage>
</organism>
<keyword evidence="6 10" id="KW-0879">Wnt signaling pathway</keyword>
<evidence type="ECO:0000256" key="3">
    <source>
        <dbReference type="ARBA" id="ARBA00022473"/>
    </source>
</evidence>
<dbReference type="PRINTS" id="PR01349">
    <property type="entry name" value="WNTPROTEIN"/>
</dbReference>
<evidence type="ECO:0000256" key="9">
    <source>
        <dbReference type="ARBA" id="ARBA00023288"/>
    </source>
</evidence>
<sequence>MEVLPWKNQSPLLERDPSEIKHICLKLSGYSTDQALMCTKYYDHMPAVSIGARIGIEECQRQLKYRHWNCSIPHNSDIYGSFSYYFTKEAAFAHAISNAGVVHAIARSCKEAKLSTCGCSTEDRPKHLHRDWIWGGCGDNLKYAYWFAKTFIDIREKESSFPRGSKDLAKILVNLHNNNAGRMMVYQMSSVACKCHGVFGSCSLRSCWKQLPPFMQIGHRVTQKYDMAKQVKFNKRGTRLKKKKSGHKKKLLDDELITCNSPDYCKLSRVHSGFITSGRECKSDRKKSESCEVLCCNSSYRTFTREVHEKCHCKFIWCCKIKCQVCIRLEQVHVCN</sequence>
<accession>A0A1S6WN06</accession>
<evidence type="ECO:0000313" key="11">
    <source>
        <dbReference type="EMBL" id="AQX17676.1"/>
    </source>
</evidence>
<keyword evidence="3 10" id="KW-0217">Developmental protein</keyword>
<keyword evidence="5" id="KW-0272">Extracellular matrix</keyword>
<dbReference type="GO" id="GO:0060070">
    <property type="term" value="P:canonical Wnt signaling pathway"/>
    <property type="evidence" value="ECO:0007669"/>
    <property type="project" value="TreeGrafter"/>
</dbReference>
<dbReference type="EMBL" id="KX342779">
    <property type="protein sequence ID" value="AQX17676.1"/>
    <property type="molecule type" value="mRNA"/>
</dbReference>
<dbReference type="AlphaFoldDB" id="A0A1S6WN06"/>
<comment type="similarity">
    <text evidence="2 10">Belongs to the Wnt family.</text>
</comment>
<evidence type="ECO:0000256" key="10">
    <source>
        <dbReference type="RuleBase" id="RU003500"/>
    </source>
</evidence>
<keyword evidence="8" id="KW-0325">Glycoprotein</keyword>
<evidence type="ECO:0000256" key="7">
    <source>
        <dbReference type="ARBA" id="ARBA00023157"/>
    </source>
</evidence>
<evidence type="ECO:0000256" key="2">
    <source>
        <dbReference type="ARBA" id="ARBA00005683"/>
    </source>
</evidence>
<comment type="subcellular location">
    <subcellularLocation>
        <location evidence="1 10">Secreted</location>
        <location evidence="1 10">Extracellular space</location>
        <location evidence="1 10">Extracellular matrix</location>
    </subcellularLocation>
</comment>
<dbReference type="Gene3D" id="3.30.2460.20">
    <property type="match status" value="1"/>
</dbReference>
<dbReference type="GO" id="GO:0005109">
    <property type="term" value="F:frizzled binding"/>
    <property type="evidence" value="ECO:0007669"/>
    <property type="project" value="TreeGrafter"/>
</dbReference>
<evidence type="ECO:0000256" key="5">
    <source>
        <dbReference type="ARBA" id="ARBA00022530"/>
    </source>
</evidence>
<dbReference type="GO" id="GO:0045165">
    <property type="term" value="P:cell fate commitment"/>
    <property type="evidence" value="ECO:0007669"/>
    <property type="project" value="TreeGrafter"/>
</dbReference>
<evidence type="ECO:0000256" key="1">
    <source>
        <dbReference type="ARBA" id="ARBA00004498"/>
    </source>
</evidence>
<dbReference type="CDD" id="cd19337">
    <property type="entry name" value="Wnt_Wnt5"/>
    <property type="match status" value="1"/>
</dbReference>
<protein>
    <recommendedName>
        <fullName evidence="10">Protein Wnt</fullName>
    </recommendedName>
</protein>
<keyword evidence="7" id="KW-1015">Disulfide bond</keyword>
<dbReference type="PANTHER" id="PTHR12027">
    <property type="entry name" value="WNT RELATED"/>
    <property type="match status" value="1"/>
</dbReference>
<evidence type="ECO:0000256" key="6">
    <source>
        <dbReference type="ARBA" id="ARBA00022687"/>
    </source>
</evidence>
<reference evidence="11" key="1">
    <citation type="submission" date="2016-05" db="EMBL/GenBank/DDBJ databases">
        <title>Molecular Cloning and Expression Pattern of the DjWnt5a Gene in Planarian Dugesia Japonica during Different Embryonic Development Stages.</title>
        <authorList>
            <person name="Bosheng Z."/>
            <person name="Hui Z."/>
            <person name="Suge W."/>
        </authorList>
    </citation>
    <scope>NUCLEOTIDE SEQUENCE</scope>
</reference>
<comment type="function">
    <text evidence="10">Ligand for members of the frizzled family of seven transmembrane receptors.</text>
</comment>
<keyword evidence="9" id="KW-0449">Lipoprotein</keyword>
<evidence type="ECO:0000256" key="8">
    <source>
        <dbReference type="ARBA" id="ARBA00023180"/>
    </source>
</evidence>
<dbReference type="PANTHER" id="PTHR12027:SF77">
    <property type="entry name" value="PROTEIN WNT-5"/>
    <property type="match status" value="1"/>
</dbReference>
<dbReference type="Pfam" id="PF00110">
    <property type="entry name" value="wnt"/>
    <property type="match status" value="1"/>
</dbReference>
<evidence type="ECO:0000256" key="4">
    <source>
        <dbReference type="ARBA" id="ARBA00022525"/>
    </source>
</evidence>
<dbReference type="GO" id="GO:0030182">
    <property type="term" value="P:neuron differentiation"/>
    <property type="evidence" value="ECO:0007669"/>
    <property type="project" value="TreeGrafter"/>
</dbReference>
<dbReference type="InterPro" id="IPR005817">
    <property type="entry name" value="Wnt"/>
</dbReference>